<proteinExistence type="inferred from homology"/>
<keyword evidence="6 8" id="KW-1133">Transmembrane helix</keyword>
<feature type="transmembrane region" description="Helical" evidence="8">
    <location>
        <begin position="84"/>
        <end position="103"/>
    </location>
</feature>
<comment type="subcellular location">
    <subcellularLocation>
        <location evidence="1">Membrane</location>
        <topology evidence="1">Multi-pass membrane protein</topology>
    </subcellularLocation>
</comment>
<feature type="transmembrane region" description="Helical" evidence="8">
    <location>
        <begin position="271"/>
        <end position="292"/>
    </location>
</feature>
<feature type="transmembrane region" description="Helical" evidence="8">
    <location>
        <begin position="221"/>
        <end position="241"/>
    </location>
</feature>
<dbReference type="NCBIfam" id="TIGR00912">
    <property type="entry name" value="2A0309"/>
    <property type="match status" value="1"/>
</dbReference>
<feature type="transmembrane region" description="Helical" evidence="8">
    <location>
        <begin position="115"/>
        <end position="138"/>
    </location>
</feature>
<comment type="similarity">
    <text evidence="2">Belongs to the amino acid-polyamine-organocation (APC) superfamily. Spore germination protein (SGP) (TC 2.A.3.9) family.</text>
</comment>
<accession>A0ABW0HS78</accession>
<protein>
    <submittedName>
        <fullName evidence="9">Endospore germination permease</fullName>
    </submittedName>
</protein>
<name>A0ABW0HS78_9BACL</name>
<evidence type="ECO:0000256" key="3">
    <source>
        <dbReference type="ARBA" id="ARBA00022448"/>
    </source>
</evidence>
<evidence type="ECO:0000256" key="8">
    <source>
        <dbReference type="SAM" id="Phobius"/>
    </source>
</evidence>
<evidence type="ECO:0000256" key="2">
    <source>
        <dbReference type="ARBA" id="ARBA00007998"/>
    </source>
</evidence>
<dbReference type="EMBL" id="JBHSMI010000025">
    <property type="protein sequence ID" value="MFC5404080.1"/>
    <property type="molecule type" value="Genomic_DNA"/>
</dbReference>
<evidence type="ECO:0000256" key="6">
    <source>
        <dbReference type="ARBA" id="ARBA00022989"/>
    </source>
</evidence>
<evidence type="ECO:0000256" key="5">
    <source>
        <dbReference type="ARBA" id="ARBA00022692"/>
    </source>
</evidence>
<dbReference type="PANTHER" id="PTHR34975">
    <property type="entry name" value="SPORE GERMINATION PROTEIN A2"/>
    <property type="match status" value="1"/>
</dbReference>
<feature type="transmembrane region" description="Helical" evidence="8">
    <location>
        <begin position="12"/>
        <end position="31"/>
    </location>
</feature>
<keyword evidence="10" id="KW-1185">Reference proteome</keyword>
<keyword evidence="3" id="KW-0813">Transport</keyword>
<dbReference type="Proteomes" id="UP001596113">
    <property type="component" value="Unassembled WGS sequence"/>
</dbReference>
<evidence type="ECO:0000256" key="4">
    <source>
        <dbReference type="ARBA" id="ARBA00022544"/>
    </source>
</evidence>
<reference evidence="10" key="1">
    <citation type="journal article" date="2019" name="Int. J. Syst. Evol. Microbiol.">
        <title>The Global Catalogue of Microorganisms (GCM) 10K type strain sequencing project: providing services to taxonomists for standard genome sequencing and annotation.</title>
        <authorList>
            <consortium name="The Broad Institute Genomics Platform"/>
            <consortium name="The Broad Institute Genome Sequencing Center for Infectious Disease"/>
            <person name="Wu L."/>
            <person name="Ma J."/>
        </authorList>
    </citation>
    <scope>NUCLEOTIDE SEQUENCE [LARGE SCALE GENOMIC DNA]</scope>
    <source>
        <strain evidence="10">CGMCC 1.18575</strain>
    </source>
</reference>
<dbReference type="Gene3D" id="1.20.1740.10">
    <property type="entry name" value="Amino acid/polyamine transporter I"/>
    <property type="match status" value="1"/>
</dbReference>
<keyword evidence="5 8" id="KW-0812">Transmembrane</keyword>
<organism evidence="9 10">
    <name type="scientific">Cohnella soli</name>
    <dbReference type="NCBI Taxonomy" id="425005"/>
    <lineage>
        <taxon>Bacteria</taxon>
        <taxon>Bacillati</taxon>
        <taxon>Bacillota</taxon>
        <taxon>Bacilli</taxon>
        <taxon>Bacillales</taxon>
        <taxon>Paenibacillaceae</taxon>
        <taxon>Cohnella</taxon>
    </lineage>
</organism>
<sequence length="367" mass="42608">MKQPVTRNGITLMQYVLLLHAAQVGTGVFSMPRQLAETSGTDGWICLLIAWAINGLVGWLMILSFRKYPDLELPDLLKHLFGKWLGKLLLLPIIAYFAYFSWITMINAMLYIRSWFLIQTPEYVTVFLFAIPSYMILVHGPRILSRYAELVFYLTMWMPLILLVPMNDARWIHLLPVLKEGWKPVMDGLGNTLYSFSGFEILPFFYPYLQKKQYAVHGMLVANTLTVLFYLFVTIVCFMFFPPDGITTLNQPLLTLMKNIEFRFLERFDMIFLALYLFVVSKAWLPFVYCSLRSVSSLIGINPNRTLVALYLGLVIFSMYLLQPTWNDAENWQKPIVNAEKIVLIVLPVALYFYVIGLERIRKWRAG</sequence>
<feature type="transmembrane region" description="Helical" evidence="8">
    <location>
        <begin position="150"/>
        <end position="172"/>
    </location>
</feature>
<evidence type="ECO:0000313" key="10">
    <source>
        <dbReference type="Proteomes" id="UP001596113"/>
    </source>
</evidence>
<feature type="transmembrane region" description="Helical" evidence="8">
    <location>
        <begin position="342"/>
        <end position="361"/>
    </location>
</feature>
<dbReference type="InterPro" id="IPR004761">
    <property type="entry name" value="Spore_GerAB"/>
</dbReference>
<keyword evidence="4" id="KW-0309">Germination</keyword>
<feature type="transmembrane region" description="Helical" evidence="8">
    <location>
        <begin position="192"/>
        <end position="209"/>
    </location>
</feature>
<evidence type="ECO:0000256" key="7">
    <source>
        <dbReference type="ARBA" id="ARBA00023136"/>
    </source>
</evidence>
<dbReference type="Pfam" id="PF03845">
    <property type="entry name" value="Spore_permease"/>
    <property type="match status" value="1"/>
</dbReference>
<evidence type="ECO:0000313" key="9">
    <source>
        <dbReference type="EMBL" id="MFC5404080.1"/>
    </source>
</evidence>
<gene>
    <name evidence="9" type="ORF">ACFPOF_15155</name>
</gene>
<dbReference type="PANTHER" id="PTHR34975:SF2">
    <property type="entry name" value="SPORE GERMINATION PROTEIN A2"/>
    <property type="match status" value="1"/>
</dbReference>
<comment type="caution">
    <text evidence="9">The sequence shown here is derived from an EMBL/GenBank/DDBJ whole genome shotgun (WGS) entry which is preliminary data.</text>
</comment>
<keyword evidence="7 8" id="KW-0472">Membrane</keyword>
<evidence type="ECO:0000256" key="1">
    <source>
        <dbReference type="ARBA" id="ARBA00004141"/>
    </source>
</evidence>
<dbReference type="RefSeq" id="WP_378134037.1">
    <property type="nucleotide sequence ID" value="NZ_JBHSMI010000025.1"/>
</dbReference>
<feature type="transmembrane region" description="Helical" evidence="8">
    <location>
        <begin position="304"/>
        <end position="322"/>
    </location>
</feature>
<feature type="transmembrane region" description="Helical" evidence="8">
    <location>
        <begin position="43"/>
        <end position="63"/>
    </location>
</feature>